<keyword evidence="1" id="KW-0808">Transferase</keyword>
<gene>
    <name evidence="1" type="ORF">CLV43_104232</name>
</gene>
<sequence>MTTVPHPGATWTAWYLFGLGLTAGPDVHRPSEFSALLASTLSDVWGRSVVDAGSGAGLITIAALSAGARHVIALDRDPDALRDTATNVERLLGPPARDRLSLWQADFTQLDVLDADVLAVNPPQRPAELLADVEPEFLHLHEGGGRDGLDGLRLILTHARCHEVRTTLADVLPLTALQRTPRRLTTTTLPMHPAWRPLIGGDESKVSIWAFDRR</sequence>
<protein>
    <submittedName>
        <fullName evidence="1">Ribosomal protein L11 methyltransferase PrmA</fullName>
    </submittedName>
</protein>
<keyword evidence="2" id="KW-1185">Reference proteome</keyword>
<dbReference type="EMBL" id="PVTF01000004">
    <property type="protein sequence ID" value="PRY42399.1"/>
    <property type="molecule type" value="Genomic_DNA"/>
</dbReference>
<evidence type="ECO:0000313" key="1">
    <source>
        <dbReference type="EMBL" id="PRY42399.1"/>
    </source>
</evidence>
<dbReference type="Gene3D" id="3.40.50.150">
    <property type="entry name" value="Vaccinia Virus protein VP39"/>
    <property type="match status" value="1"/>
</dbReference>
<accession>A0A2T0T9S8</accession>
<dbReference type="GO" id="GO:0008168">
    <property type="term" value="F:methyltransferase activity"/>
    <property type="evidence" value="ECO:0007669"/>
    <property type="project" value="UniProtKB-KW"/>
</dbReference>
<keyword evidence="1" id="KW-0489">Methyltransferase</keyword>
<dbReference type="GO" id="GO:0005840">
    <property type="term" value="C:ribosome"/>
    <property type="evidence" value="ECO:0007669"/>
    <property type="project" value="UniProtKB-KW"/>
</dbReference>
<name>A0A2T0T9S8_9PSEU</name>
<evidence type="ECO:0000313" key="2">
    <source>
        <dbReference type="Proteomes" id="UP000239494"/>
    </source>
</evidence>
<dbReference type="AlphaFoldDB" id="A0A2T0T9S8"/>
<proteinExistence type="predicted"/>
<comment type="caution">
    <text evidence="1">The sequence shown here is derived from an EMBL/GenBank/DDBJ whole genome shotgun (WGS) entry which is preliminary data.</text>
</comment>
<dbReference type="CDD" id="cd02440">
    <property type="entry name" value="AdoMet_MTases"/>
    <property type="match status" value="1"/>
</dbReference>
<dbReference type="Proteomes" id="UP000239494">
    <property type="component" value="Unassembled WGS sequence"/>
</dbReference>
<dbReference type="InterPro" id="IPR029063">
    <property type="entry name" value="SAM-dependent_MTases_sf"/>
</dbReference>
<dbReference type="RefSeq" id="WP_106187810.1">
    <property type="nucleotide sequence ID" value="NZ_PVTF01000004.1"/>
</dbReference>
<dbReference type="SUPFAM" id="SSF53335">
    <property type="entry name" value="S-adenosyl-L-methionine-dependent methyltransferases"/>
    <property type="match status" value="1"/>
</dbReference>
<dbReference type="Pfam" id="PF06325">
    <property type="entry name" value="PrmA"/>
    <property type="match status" value="1"/>
</dbReference>
<dbReference type="GO" id="GO:0032259">
    <property type="term" value="P:methylation"/>
    <property type="evidence" value="ECO:0007669"/>
    <property type="project" value="UniProtKB-KW"/>
</dbReference>
<organism evidence="1 2">
    <name type="scientific">Umezawaea tangerina</name>
    <dbReference type="NCBI Taxonomy" id="84725"/>
    <lineage>
        <taxon>Bacteria</taxon>
        <taxon>Bacillati</taxon>
        <taxon>Actinomycetota</taxon>
        <taxon>Actinomycetes</taxon>
        <taxon>Pseudonocardiales</taxon>
        <taxon>Pseudonocardiaceae</taxon>
        <taxon>Umezawaea</taxon>
    </lineage>
</organism>
<reference evidence="1 2" key="1">
    <citation type="submission" date="2018-03" db="EMBL/GenBank/DDBJ databases">
        <title>Genomic Encyclopedia of Archaeal and Bacterial Type Strains, Phase II (KMG-II): from individual species to whole genera.</title>
        <authorList>
            <person name="Goeker M."/>
        </authorList>
    </citation>
    <scope>NUCLEOTIDE SEQUENCE [LARGE SCALE GENOMIC DNA]</scope>
    <source>
        <strain evidence="1 2">DSM 44720</strain>
    </source>
</reference>
<keyword evidence="1" id="KW-0687">Ribonucleoprotein</keyword>
<keyword evidence="1" id="KW-0689">Ribosomal protein</keyword>